<gene>
    <name evidence="1" type="ORF">BaRGS_00007847</name>
</gene>
<keyword evidence="2" id="KW-1185">Reference proteome</keyword>
<proteinExistence type="predicted"/>
<sequence>MPKLYASRKQVNLALSGLHPRKVGFLFLLPKVTRNRVASSCTCPWRKYSISNWFQPPIYTKPSANNQKAKAALLQNNSALPSLFLYSARNISSAFVIRSCPLL</sequence>
<protein>
    <submittedName>
        <fullName evidence="1">Uncharacterized protein</fullName>
    </submittedName>
</protein>
<reference evidence="1 2" key="1">
    <citation type="journal article" date="2023" name="Sci. Data">
        <title>Genome assembly of the Korean intertidal mud-creeper Batillaria attramentaria.</title>
        <authorList>
            <person name="Patra A.K."/>
            <person name="Ho P.T."/>
            <person name="Jun S."/>
            <person name="Lee S.J."/>
            <person name="Kim Y."/>
            <person name="Won Y.J."/>
        </authorList>
    </citation>
    <scope>NUCLEOTIDE SEQUENCE [LARGE SCALE GENOMIC DNA]</scope>
    <source>
        <strain evidence="1">Wonlab-2016</strain>
    </source>
</reference>
<accession>A0ABD0LPH3</accession>
<comment type="caution">
    <text evidence="1">The sequence shown here is derived from an EMBL/GenBank/DDBJ whole genome shotgun (WGS) entry which is preliminary data.</text>
</comment>
<dbReference type="Proteomes" id="UP001519460">
    <property type="component" value="Unassembled WGS sequence"/>
</dbReference>
<organism evidence="1 2">
    <name type="scientific">Batillaria attramentaria</name>
    <dbReference type="NCBI Taxonomy" id="370345"/>
    <lineage>
        <taxon>Eukaryota</taxon>
        <taxon>Metazoa</taxon>
        <taxon>Spiralia</taxon>
        <taxon>Lophotrochozoa</taxon>
        <taxon>Mollusca</taxon>
        <taxon>Gastropoda</taxon>
        <taxon>Caenogastropoda</taxon>
        <taxon>Sorbeoconcha</taxon>
        <taxon>Cerithioidea</taxon>
        <taxon>Batillariidae</taxon>
        <taxon>Batillaria</taxon>
    </lineage>
</organism>
<dbReference type="EMBL" id="JACVVK020000034">
    <property type="protein sequence ID" value="KAK7500967.1"/>
    <property type="molecule type" value="Genomic_DNA"/>
</dbReference>
<name>A0ABD0LPH3_9CAEN</name>
<dbReference type="AlphaFoldDB" id="A0ABD0LPH3"/>
<evidence type="ECO:0000313" key="2">
    <source>
        <dbReference type="Proteomes" id="UP001519460"/>
    </source>
</evidence>
<evidence type="ECO:0000313" key="1">
    <source>
        <dbReference type="EMBL" id="KAK7500967.1"/>
    </source>
</evidence>